<accession>A0A1G2PFR4</accession>
<evidence type="ECO:0000313" key="4">
    <source>
        <dbReference type="EMBL" id="OHA47113.1"/>
    </source>
</evidence>
<proteinExistence type="predicted"/>
<evidence type="ECO:0000256" key="1">
    <source>
        <dbReference type="SAM" id="MobiDB-lite"/>
    </source>
</evidence>
<gene>
    <name evidence="4" type="ORF">A2828_04070</name>
</gene>
<keyword evidence="2" id="KW-1133">Transmembrane helix</keyword>
<protein>
    <recommendedName>
        <fullName evidence="3">GerMN domain-containing protein</fullName>
    </recommendedName>
</protein>
<dbReference type="EMBL" id="MHSR01000008">
    <property type="protein sequence ID" value="OHA47113.1"/>
    <property type="molecule type" value="Genomic_DNA"/>
</dbReference>
<dbReference type="Pfam" id="PF10646">
    <property type="entry name" value="Germane"/>
    <property type="match status" value="1"/>
</dbReference>
<feature type="transmembrane region" description="Helical" evidence="2">
    <location>
        <begin position="12"/>
        <end position="32"/>
    </location>
</feature>
<dbReference type="Pfam" id="PF10648">
    <property type="entry name" value="Gmad2"/>
    <property type="match status" value="1"/>
</dbReference>
<dbReference type="InterPro" id="IPR018911">
    <property type="entry name" value="Gmad2_Ig-like_dom"/>
</dbReference>
<dbReference type="AlphaFoldDB" id="A0A1G2PFR4"/>
<dbReference type="SMART" id="SM00909">
    <property type="entry name" value="Germane"/>
    <property type="match status" value="1"/>
</dbReference>
<feature type="compositionally biased region" description="Polar residues" evidence="1">
    <location>
        <begin position="49"/>
        <end position="59"/>
    </location>
</feature>
<evidence type="ECO:0000259" key="3">
    <source>
        <dbReference type="SMART" id="SM00909"/>
    </source>
</evidence>
<keyword evidence="2" id="KW-0472">Membrane</keyword>
<evidence type="ECO:0000256" key="2">
    <source>
        <dbReference type="SAM" id="Phobius"/>
    </source>
</evidence>
<feature type="region of interest" description="Disordered" evidence="1">
    <location>
        <begin position="43"/>
        <end position="64"/>
    </location>
</feature>
<feature type="domain" description="GerMN" evidence="3">
    <location>
        <begin position="204"/>
        <end position="295"/>
    </location>
</feature>
<comment type="caution">
    <text evidence="4">The sequence shown here is derived from an EMBL/GenBank/DDBJ whole genome shotgun (WGS) entry which is preliminary data.</text>
</comment>
<reference evidence="4 5" key="1">
    <citation type="journal article" date="2016" name="Nat. Commun.">
        <title>Thousands of microbial genomes shed light on interconnected biogeochemical processes in an aquifer system.</title>
        <authorList>
            <person name="Anantharaman K."/>
            <person name="Brown C.T."/>
            <person name="Hug L.A."/>
            <person name="Sharon I."/>
            <person name="Castelle C.J."/>
            <person name="Probst A.J."/>
            <person name="Thomas B.C."/>
            <person name="Singh A."/>
            <person name="Wilkins M.J."/>
            <person name="Karaoz U."/>
            <person name="Brodie E.L."/>
            <person name="Williams K.H."/>
            <person name="Hubbard S.S."/>
            <person name="Banfield J.F."/>
        </authorList>
    </citation>
    <scope>NUCLEOTIDE SEQUENCE [LARGE SCALE GENOMIC DNA]</scope>
</reference>
<dbReference type="InterPro" id="IPR019606">
    <property type="entry name" value="GerMN"/>
</dbReference>
<keyword evidence="2" id="KW-0812">Transmembrane</keyword>
<dbReference type="Proteomes" id="UP000178869">
    <property type="component" value="Unassembled WGS sequence"/>
</dbReference>
<name>A0A1G2PFR4_9BACT</name>
<organism evidence="4 5">
    <name type="scientific">Candidatus Terrybacteria bacterium RIFCSPHIGHO2_01_FULL_43_35</name>
    <dbReference type="NCBI Taxonomy" id="1802361"/>
    <lineage>
        <taxon>Bacteria</taxon>
        <taxon>Candidatus Terryibacteriota</taxon>
    </lineage>
</organism>
<sequence length="296" mass="32418">MKGTFNKFAKNKFSLFGPLLIIAVISAALFYYKEAKAPADNPDIIGAPANQNENQGSPQEKNEPNIKIYEPIADQEIGLPFSIKGEARVFESTFNYRLKDGEGKVLVENHAMSNAPDIGEFGSFSLIVFSYPQSNSQKGTLEVFWFSPQDGSELDKVIIPVNFAQVETISLKAFFGNSQKDPNSLNCSKAYPVERRIAKTDLVATAALEQLLTGPNTIETNEGFFTSINPGTKLNSIKIKSGVAYADFNQMLDLQVAGSCRVSAIRAQIESTLKQFSTVKSVVISIDGRTKDILQP</sequence>
<evidence type="ECO:0000313" key="5">
    <source>
        <dbReference type="Proteomes" id="UP000178869"/>
    </source>
</evidence>